<protein>
    <submittedName>
        <fullName evidence="1">Uncharacterized protein</fullName>
    </submittedName>
</protein>
<dbReference type="AlphaFoldDB" id="A0A8J2L994"/>
<organism evidence="1 2">
    <name type="scientific">Allacma fusca</name>
    <dbReference type="NCBI Taxonomy" id="39272"/>
    <lineage>
        <taxon>Eukaryota</taxon>
        <taxon>Metazoa</taxon>
        <taxon>Ecdysozoa</taxon>
        <taxon>Arthropoda</taxon>
        <taxon>Hexapoda</taxon>
        <taxon>Collembola</taxon>
        <taxon>Symphypleona</taxon>
        <taxon>Sminthuridae</taxon>
        <taxon>Allacma</taxon>
    </lineage>
</organism>
<gene>
    <name evidence="1" type="ORF">AFUS01_LOCUS40753</name>
</gene>
<accession>A0A8J2L994</accession>
<reference evidence="1" key="1">
    <citation type="submission" date="2021-06" db="EMBL/GenBank/DDBJ databases">
        <authorList>
            <person name="Hodson N. C."/>
            <person name="Mongue J. A."/>
            <person name="Jaron S. K."/>
        </authorList>
    </citation>
    <scope>NUCLEOTIDE SEQUENCE</scope>
</reference>
<sequence>MSDITLYASGNPKMKINCRATNPLNVTYIRALEPIE</sequence>
<comment type="caution">
    <text evidence="1">The sequence shown here is derived from an EMBL/GenBank/DDBJ whole genome shotgun (WGS) entry which is preliminary data.</text>
</comment>
<feature type="non-terminal residue" evidence="1">
    <location>
        <position position="1"/>
    </location>
</feature>
<keyword evidence="2" id="KW-1185">Reference proteome</keyword>
<name>A0A8J2L994_9HEXA</name>
<evidence type="ECO:0000313" key="2">
    <source>
        <dbReference type="Proteomes" id="UP000708208"/>
    </source>
</evidence>
<proteinExistence type="predicted"/>
<evidence type="ECO:0000313" key="1">
    <source>
        <dbReference type="EMBL" id="CAG7830988.1"/>
    </source>
</evidence>
<dbReference type="EMBL" id="CAJVCH010558394">
    <property type="protein sequence ID" value="CAG7830988.1"/>
    <property type="molecule type" value="Genomic_DNA"/>
</dbReference>
<dbReference type="Proteomes" id="UP000708208">
    <property type="component" value="Unassembled WGS sequence"/>
</dbReference>